<keyword evidence="3" id="KW-1185">Reference proteome</keyword>
<dbReference type="Proteomes" id="UP001610100">
    <property type="component" value="Unassembled WGS sequence"/>
</dbReference>
<reference evidence="2 3" key="1">
    <citation type="submission" date="2024-02" db="EMBL/GenBank/DDBJ databases">
        <title>A Gaetbulibacter species isolated from tidal flats and genomic insights of their niches.</title>
        <authorList>
            <person name="Ye Y."/>
        </authorList>
    </citation>
    <scope>NUCLEOTIDE SEQUENCE [LARGE SCALE GENOMIC DNA]</scope>
    <source>
        <strain evidence="2 3">KYW382</strain>
    </source>
</reference>
<accession>A0ABW7MV17</accession>
<evidence type="ECO:0000313" key="3">
    <source>
        <dbReference type="Proteomes" id="UP001610100"/>
    </source>
</evidence>
<keyword evidence="1" id="KW-0732">Signal</keyword>
<feature type="signal peptide" evidence="1">
    <location>
        <begin position="1"/>
        <end position="20"/>
    </location>
</feature>
<evidence type="ECO:0000256" key="1">
    <source>
        <dbReference type="SAM" id="SignalP"/>
    </source>
</evidence>
<evidence type="ECO:0000313" key="2">
    <source>
        <dbReference type="EMBL" id="MFH6770671.1"/>
    </source>
</evidence>
<organism evidence="2 3">
    <name type="scientific">Gaetbulibacter aestuarii</name>
    <dbReference type="NCBI Taxonomy" id="1502358"/>
    <lineage>
        <taxon>Bacteria</taxon>
        <taxon>Pseudomonadati</taxon>
        <taxon>Bacteroidota</taxon>
        <taxon>Flavobacteriia</taxon>
        <taxon>Flavobacteriales</taxon>
        <taxon>Flavobacteriaceae</taxon>
        <taxon>Gaetbulibacter</taxon>
    </lineage>
</organism>
<proteinExistence type="predicted"/>
<dbReference type="RefSeq" id="WP_344739088.1">
    <property type="nucleotide sequence ID" value="NZ_BAABAY010000001.1"/>
</dbReference>
<name>A0ABW7MV17_9FLAO</name>
<feature type="chain" id="PRO_5046283761" evidence="1">
    <location>
        <begin position="21"/>
        <end position="72"/>
    </location>
</feature>
<comment type="caution">
    <text evidence="2">The sequence shown here is derived from an EMBL/GenBank/DDBJ whole genome shotgun (WGS) entry which is preliminary data.</text>
</comment>
<dbReference type="EMBL" id="JBAWKB010000001">
    <property type="protein sequence ID" value="MFH6770671.1"/>
    <property type="molecule type" value="Genomic_DNA"/>
</dbReference>
<gene>
    <name evidence="2" type="ORF">V8G58_01905</name>
</gene>
<protein>
    <submittedName>
        <fullName evidence="2">Uncharacterized protein</fullName>
    </submittedName>
</protein>
<sequence length="72" mass="8122">MKKTMLLVLIFAVSTQVLNAQSNNGPTKDETIRWINNYASDFLNKGNHKGGKWADGKNANFISKQTKIRAHF</sequence>